<feature type="transmembrane region" description="Helical" evidence="9">
    <location>
        <begin position="52"/>
        <end position="67"/>
    </location>
</feature>
<sequence length="168" mass="18778">MKTVVAIIDRFTEKTGQAVSYLSLILVILIGIDVVLRYALNWTSSANQELEWHLFAVLFLLGSAYTLKHDKHVRVDLFYSRFSAKNKAWVNFFGTLIFLVPFCLVVFYTSLSFVADAWHVQESSPEPGGLPHRFLVKATIPIGAGLLLLQGISILCSSFSILISKPTQ</sequence>
<keyword evidence="4" id="KW-0997">Cell inner membrane</keyword>
<feature type="transmembrane region" description="Helical" evidence="9">
    <location>
        <begin position="21"/>
        <end position="40"/>
    </location>
</feature>
<evidence type="ECO:0000256" key="6">
    <source>
        <dbReference type="ARBA" id="ARBA00022989"/>
    </source>
</evidence>
<evidence type="ECO:0000256" key="9">
    <source>
        <dbReference type="SAM" id="Phobius"/>
    </source>
</evidence>
<dbReference type="Proteomes" id="UP001065174">
    <property type="component" value="Chromosome"/>
</dbReference>
<evidence type="ECO:0000256" key="3">
    <source>
        <dbReference type="ARBA" id="ARBA00022475"/>
    </source>
</evidence>
<comment type="similarity">
    <text evidence="8">Belongs to the TRAP transporter small permease family.</text>
</comment>
<accession>A0ABY6CUD4</accession>
<evidence type="ECO:0000256" key="4">
    <source>
        <dbReference type="ARBA" id="ARBA00022519"/>
    </source>
</evidence>
<gene>
    <name evidence="11" type="ORF">N6H18_09290</name>
</gene>
<comment type="subcellular location">
    <subcellularLocation>
        <location evidence="1">Cell inner membrane</location>
        <topology evidence="1">Multi-pass membrane protein</topology>
    </subcellularLocation>
</comment>
<evidence type="ECO:0000256" key="8">
    <source>
        <dbReference type="ARBA" id="ARBA00038436"/>
    </source>
</evidence>
<keyword evidence="12" id="KW-1185">Reference proteome</keyword>
<keyword evidence="6 9" id="KW-1133">Transmembrane helix</keyword>
<evidence type="ECO:0000313" key="12">
    <source>
        <dbReference type="Proteomes" id="UP001065174"/>
    </source>
</evidence>
<evidence type="ECO:0000256" key="1">
    <source>
        <dbReference type="ARBA" id="ARBA00004429"/>
    </source>
</evidence>
<protein>
    <submittedName>
        <fullName evidence="11">TRAP transporter small permease subunit</fullName>
    </submittedName>
</protein>
<evidence type="ECO:0000313" key="11">
    <source>
        <dbReference type="EMBL" id="UXP34137.1"/>
    </source>
</evidence>
<name>A0ABY6CUD4_9BACT</name>
<keyword evidence="2" id="KW-0813">Transport</keyword>
<reference evidence="11" key="1">
    <citation type="submission" date="2022-09" db="EMBL/GenBank/DDBJ databases">
        <title>Comparative genomics and taxonomic characterization of three novel marine species of genus Reichenbachiella exhibiting antioxidant and polysaccharide degradation activities.</title>
        <authorList>
            <person name="Muhammad N."/>
            <person name="Lee Y.-J."/>
            <person name="Ko J."/>
            <person name="Kim S.-G."/>
        </authorList>
    </citation>
    <scope>NUCLEOTIDE SEQUENCE</scope>
    <source>
        <strain evidence="11">BKB1-1</strain>
    </source>
</reference>
<dbReference type="RefSeq" id="WP_262311563.1">
    <property type="nucleotide sequence ID" value="NZ_CP106679.1"/>
</dbReference>
<dbReference type="InterPro" id="IPR007387">
    <property type="entry name" value="TRAP_DctQ"/>
</dbReference>
<dbReference type="PANTHER" id="PTHR35011:SF4">
    <property type="entry name" value="SLL1102 PROTEIN"/>
    <property type="match status" value="1"/>
</dbReference>
<evidence type="ECO:0000256" key="5">
    <source>
        <dbReference type="ARBA" id="ARBA00022692"/>
    </source>
</evidence>
<keyword evidence="3" id="KW-1003">Cell membrane</keyword>
<dbReference type="EMBL" id="CP106679">
    <property type="protein sequence ID" value="UXP34137.1"/>
    <property type="molecule type" value="Genomic_DNA"/>
</dbReference>
<evidence type="ECO:0000259" key="10">
    <source>
        <dbReference type="Pfam" id="PF04290"/>
    </source>
</evidence>
<feature type="transmembrane region" description="Helical" evidence="9">
    <location>
        <begin position="88"/>
        <end position="114"/>
    </location>
</feature>
<keyword evidence="7 9" id="KW-0472">Membrane</keyword>
<feature type="transmembrane region" description="Helical" evidence="9">
    <location>
        <begin position="134"/>
        <end position="163"/>
    </location>
</feature>
<dbReference type="Pfam" id="PF04290">
    <property type="entry name" value="DctQ"/>
    <property type="match status" value="1"/>
</dbReference>
<evidence type="ECO:0000256" key="2">
    <source>
        <dbReference type="ARBA" id="ARBA00022448"/>
    </source>
</evidence>
<organism evidence="11 12">
    <name type="scientific">Reichenbachiella agarivorans</name>
    <dbReference type="NCBI Taxonomy" id="2979464"/>
    <lineage>
        <taxon>Bacteria</taxon>
        <taxon>Pseudomonadati</taxon>
        <taxon>Bacteroidota</taxon>
        <taxon>Cytophagia</taxon>
        <taxon>Cytophagales</taxon>
        <taxon>Reichenbachiellaceae</taxon>
        <taxon>Reichenbachiella</taxon>
    </lineage>
</organism>
<dbReference type="InterPro" id="IPR055348">
    <property type="entry name" value="DctQ"/>
</dbReference>
<evidence type="ECO:0000256" key="7">
    <source>
        <dbReference type="ARBA" id="ARBA00023136"/>
    </source>
</evidence>
<feature type="domain" description="Tripartite ATP-independent periplasmic transporters DctQ component" evidence="10">
    <location>
        <begin position="26"/>
        <end position="157"/>
    </location>
</feature>
<proteinExistence type="inferred from homology"/>
<dbReference type="PANTHER" id="PTHR35011">
    <property type="entry name" value="2,3-DIKETO-L-GULONATE TRAP TRANSPORTER SMALL PERMEASE PROTEIN YIAM"/>
    <property type="match status" value="1"/>
</dbReference>
<keyword evidence="5 9" id="KW-0812">Transmembrane</keyword>